<dbReference type="EMBL" id="GEZM01012312">
    <property type="protein sequence ID" value="JAV92994.1"/>
    <property type="molecule type" value="Transcribed_RNA"/>
</dbReference>
<evidence type="ECO:0000256" key="6">
    <source>
        <dbReference type="ARBA" id="ARBA00022989"/>
    </source>
</evidence>
<keyword evidence="4" id="KW-1003">Cell membrane</keyword>
<evidence type="ECO:0000313" key="13">
    <source>
        <dbReference type="EMBL" id="JAV92994.1"/>
    </source>
</evidence>
<feature type="transmembrane region" description="Helical" evidence="12">
    <location>
        <begin position="276"/>
        <end position="301"/>
    </location>
</feature>
<feature type="transmembrane region" description="Helical" evidence="12">
    <location>
        <begin position="503"/>
        <end position="525"/>
    </location>
</feature>
<dbReference type="InParanoid" id="A0A1Y1N589"/>
<dbReference type="PANTHER" id="PTHR42985">
    <property type="entry name" value="SODIUM-COUPLED MONOCARBOXYLATE TRANSPORTER"/>
    <property type="match status" value="1"/>
</dbReference>
<feature type="transmembrane region" description="Helical" evidence="12">
    <location>
        <begin position="125"/>
        <end position="145"/>
    </location>
</feature>
<feature type="transmembrane region" description="Helical" evidence="12">
    <location>
        <begin position="51"/>
        <end position="72"/>
    </location>
</feature>
<dbReference type="AlphaFoldDB" id="A0A1Y1N589"/>
<feature type="transmembrane region" description="Helical" evidence="12">
    <location>
        <begin position="439"/>
        <end position="462"/>
    </location>
</feature>
<dbReference type="PROSITE" id="PS50283">
    <property type="entry name" value="NA_SOLUT_SYMP_3"/>
    <property type="match status" value="1"/>
</dbReference>
<protein>
    <recommendedName>
        <fullName evidence="16">Sodium/solute symporter</fullName>
    </recommendedName>
</protein>
<dbReference type="CDD" id="cd11492">
    <property type="entry name" value="SLC5sbd_NIS-SMVT"/>
    <property type="match status" value="1"/>
</dbReference>
<evidence type="ECO:0000256" key="10">
    <source>
        <dbReference type="ARBA" id="ARBA00023201"/>
    </source>
</evidence>
<dbReference type="Gene3D" id="1.20.1730.10">
    <property type="entry name" value="Sodium/glucose cotransporter"/>
    <property type="match status" value="1"/>
</dbReference>
<dbReference type="GO" id="GO:0015293">
    <property type="term" value="F:symporter activity"/>
    <property type="evidence" value="ECO:0007669"/>
    <property type="project" value="TreeGrafter"/>
</dbReference>
<feature type="transmembrane region" description="Helical" evidence="12">
    <location>
        <begin position="411"/>
        <end position="432"/>
    </location>
</feature>
<feature type="transmembrane region" description="Helical" evidence="12">
    <location>
        <begin position="237"/>
        <end position="255"/>
    </location>
</feature>
<evidence type="ECO:0000256" key="4">
    <source>
        <dbReference type="ARBA" id="ARBA00022475"/>
    </source>
</evidence>
<dbReference type="PANTHER" id="PTHR42985:SF21">
    <property type="entry name" value="SODIUM-DEPENDENT MULTIVITAMIN TRANSPORTER-LIKE PROTEIN"/>
    <property type="match status" value="1"/>
</dbReference>
<evidence type="ECO:0000256" key="3">
    <source>
        <dbReference type="ARBA" id="ARBA00022448"/>
    </source>
</evidence>
<evidence type="ECO:0000256" key="8">
    <source>
        <dbReference type="ARBA" id="ARBA00023065"/>
    </source>
</evidence>
<evidence type="ECO:0000256" key="9">
    <source>
        <dbReference type="ARBA" id="ARBA00023136"/>
    </source>
</evidence>
<evidence type="ECO:0000313" key="14">
    <source>
        <dbReference type="EMBL" id="KAB0792158.1"/>
    </source>
</evidence>
<keyword evidence="3" id="KW-0813">Transport</keyword>
<dbReference type="EMBL" id="VVIM01000010">
    <property type="protein sequence ID" value="KAB0792158.1"/>
    <property type="molecule type" value="Genomic_DNA"/>
</dbReference>
<feature type="transmembrane region" description="Helical" evidence="12">
    <location>
        <begin position="335"/>
        <end position="360"/>
    </location>
</feature>
<keyword evidence="7" id="KW-0915">Sodium</keyword>
<dbReference type="OrthoDB" id="6132759at2759"/>
<feature type="transmembrane region" description="Helical" evidence="12">
    <location>
        <begin position="187"/>
        <end position="206"/>
    </location>
</feature>
<organism evidence="13">
    <name type="scientific">Photinus pyralis</name>
    <name type="common">Common eastern firefly</name>
    <name type="synonym">Lampyris pyralis</name>
    <dbReference type="NCBI Taxonomy" id="7054"/>
    <lineage>
        <taxon>Eukaryota</taxon>
        <taxon>Metazoa</taxon>
        <taxon>Ecdysozoa</taxon>
        <taxon>Arthropoda</taxon>
        <taxon>Hexapoda</taxon>
        <taxon>Insecta</taxon>
        <taxon>Pterygota</taxon>
        <taxon>Neoptera</taxon>
        <taxon>Endopterygota</taxon>
        <taxon>Coleoptera</taxon>
        <taxon>Polyphaga</taxon>
        <taxon>Elateriformia</taxon>
        <taxon>Elateroidea</taxon>
        <taxon>Lampyridae</taxon>
        <taxon>Lampyrinae</taxon>
        <taxon>Photinus</taxon>
    </lineage>
</organism>
<evidence type="ECO:0000256" key="2">
    <source>
        <dbReference type="ARBA" id="ARBA00006434"/>
    </source>
</evidence>
<dbReference type="InterPro" id="IPR038377">
    <property type="entry name" value="Na/Glc_symporter_sf"/>
</dbReference>
<evidence type="ECO:0000256" key="5">
    <source>
        <dbReference type="ARBA" id="ARBA00022692"/>
    </source>
</evidence>
<evidence type="ECO:0008006" key="16">
    <source>
        <dbReference type="Google" id="ProtNLM"/>
    </source>
</evidence>
<evidence type="ECO:0000256" key="7">
    <source>
        <dbReference type="ARBA" id="ARBA00023053"/>
    </source>
</evidence>
<gene>
    <name evidence="14" type="ORF">PPYR_14117</name>
</gene>
<dbReference type="InterPro" id="IPR051163">
    <property type="entry name" value="Sodium:Solute_Symporter_SSF"/>
</dbReference>
<accession>A0A1Y1N589</accession>
<sequence length="580" mass="63862">MSQPFFSWADYAFFSVTICTSLLIGVYYGCFGTKQKTKEEYLHGGKRMRSFPVGMSLAASHLSGITMLGVPAEIYLYGTQYAICPITVVLLMVTIVYVYLPVFYKLQLPSSYEYLKLRFGHELRTFASCLYVLSAILHVPIVIYIPSLALTQVTGLNLYVVSTLICLVCIFYTTLGGLRAVVLSDTIQLSITISTMLIVIGIGTYMSGGFVKIWSDASDRDRIELFNMNFNPTVRQTFWGVAIGMWATFVGNLGVNPSSVQRFLSLPTYTAVKRAAIVFGVGTAITKVASCWIGLILFATYMDCDPFSLGKINRVDQMLPYYLLDVGRIKGLPGLFVAGVCGTALSSMSTSINTLSLTVYEDFLRSRLPSHISTRTTNRILKVIVVISGLLCLGLIFVIEKLGGVVQISLSFHAVTHGPLLGLISLGMLFPIVNKKGALWGGIVSSVLTAMLVFGAQAYIFMGRVKHAYKPMSTEHCDANITIISNPSEADPEKPPLIFQISFYFYTLISVTIAIVVGVLVGWWTRTKDDPKVERDLLSPVIYRFLSRENSAQQELATYESVEKALANVTSGADEEKVNK</sequence>
<feature type="transmembrane region" description="Helical" evidence="12">
    <location>
        <begin position="78"/>
        <end position="104"/>
    </location>
</feature>
<keyword evidence="9 12" id="KW-0472">Membrane</keyword>
<dbReference type="GO" id="GO:0006814">
    <property type="term" value="P:sodium ion transport"/>
    <property type="evidence" value="ECO:0007669"/>
    <property type="project" value="UniProtKB-KW"/>
</dbReference>
<reference evidence="14" key="3">
    <citation type="submission" date="2019-08" db="EMBL/GenBank/DDBJ databases">
        <authorList>
            <consortium name="Photinus pyralis genome working group"/>
            <person name="Fallon T.R."/>
            <person name="Sander Lower S.E."/>
            <person name="Weng J.-K."/>
        </authorList>
    </citation>
    <scope>NUCLEOTIDE SEQUENCE</scope>
    <source>
        <strain evidence="14">1611_PpyrPB1</strain>
        <tissue evidence="14">Whole body</tissue>
    </source>
</reference>
<feature type="transmembrane region" description="Helical" evidence="12">
    <location>
        <begin position="380"/>
        <end position="399"/>
    </location>
</feature>
<evidence type="ECO:0000256" key="11">
    <source>
        <dbReference type="RuleBase" id="RU362091"/>
    </source>
</evidence>
<comment type="similarity">
    <text evidence="2 11">Belongs to the sodium:solute symporter (SSF) (TC 2.A.21) family.</text>
</comment>
<comment type="subcellular location">
    <subcellularLocation>
        <location evidence="1">Cell membrane</location>
        <topology evidence="1">Multi-pass membrane protein</topology>
    </subcellularLocation>
</comment>
<dbReference type="Pfam" id="PF00474">
    <property type="entry name" value="SSF"/>
    <property type="match status" value="1"/>
</dbReference>
<keyword evidence="6 12" id="KW-1133">Transmembrane helix</keyword>
<name>A0A1Y1N589_PHOPY</name>
<evidence type="ECO:0000313" key="15">
    <source>
        <dbReference type="Proteomes" id="UP000327044"/>
    </source>
</evidence>
<keyword evidence="15" id="KW-1185">Reference proteome</keyword>
<evidence type="ECO:0000256" key="12">
    <source>
        <dbReference type="SAM" id="Phobius"/>
    </source>
</evidence>
<feature type="transmembrane region" description="Helical" evidence="12">
    <location>
        <begin position="12"/>
        <end position="30"/>
    </location>
</feature>
<reference evidence="14 15" key="2">
    <citation type="journal article" date="2018" name="Elife">
        <title>Firefly genomes illuminate parallel origins of bioluminescence in beetles.</title>
        <authorList>
            <person name="Fallon T.R."/>
            <person name="Lower S.E."/>
            <person name="Chang C.H."/>
            <person name="Bessho-Uehara M."/>
            <person name="Martin G.J."/>
            <person name="Bewick A.J."/>
            <person name="Behringer M."/>
            <person name="Debat H.J."/>
            <person name="Wong I."/>
            <person name="Day J.C."/>
            <person name="Suvorov A."/>
            <person name="Silva C.J."/>
            <person name="Stanger-Hall K.F."/>
            <person name="Hall D.W."/>
            <person name="Schmitz R.J."/>
            <person name="Nelson D.R."/>
            <person name="Lewis S.M."/>
            <person name="Shigenobu S."/>
            <person name="Bybee S.M."/>
            <person name="Larracuente A.M."/>
            <person name="Oba Y."/>
            <person name="Weng J.K."/>
        </authorList>
    </citation>
    <scope>NUCLEOTIDE SEQUENCE [LARGE SCALE GENOMIC DNA]</scope>
    <source>
        <strain evidence="14">1611_PpyrPB1</strain>
        <tissue evidence="14">Whole body</tissue>
    </source>
</reference>
<keyword evidence="5 12" id="KW-0812">Transmembrane</keyword>
<proteinExistence type="inferred from homology"/>
<feature type="transmembrane region" description="Helical" evidence="12">
    <location>
        <begin position="157"/>
        <end position="175"/>
    </location>
</feature>
<dbReference type="InterPro" id="IPR001734">
    <property type="entry name" value="Na/solute_symporter"/>
</dbReference>
<evidence type="ECO:0000256" key="1">
    <source>
        <dbReference type="ARBA" id="ARBA00004651"/>
    </source>
</evidence>
<keyword evidence="8" id="KW-0406">Ion transport</keyword>
<dbReference type="NCBIfam" id="TIGR00813">
    <property type="entry name" value="sss"/>
    <property type="match status" value="1"/>
</dbReference>
<dbReference type="GO" id="GO:0005886">
    <property type="term" value="C:plasma membrane"/>
    <property type="evidence" value="ECO:0007669"/>
    <property type="project" value="UniProtKB-SubCell"/>
</dbReference>
<dbReference type="Proteomes" id="UP000327044">
    <property type="component" value="Unassembled WGS sequence"/>
</dbReference>
<keyword evidence="10" id="KW-0739">Sodium transport</keyword>
<reference evidence="13" key="1">
    <citation type="journal article" date="2016" name="Sci. Rep.">
        <title>Molecular characterization of firefly nuptial gifts: a multi-omics approach sheds light on postcopulatory sexual selection.</title>
        <authorList>
            <person name="Al-Wathiqui N."/>
            <person name="Fallon T.R."/>
            <person name="South A."/>
            <person name="Weng J.K."/>
            <person name="Lewis S.M."/>
        </authorList>
    </citation>
    <scope>NUCLEOTIDE SEQUENCE</scope>
</reference>